<evidence type="ECO:0000256" key="5">
    <source>
        <dbReference type="RuleBase" id="RU362076"/>
    </source>
</evidence>
<evidence type="ECO:0000259" key="8">
    <source>
        <dbReference type="Pfam" id="PF13861"/>
    </source>
</evidence>
<feature type="compositionally biased region" description="Acidic residues" evidence="6">
    <location>
        <begin position="247"/>
        <end position="262"/>
    </location>
</feature>
<dbReference type="Pfam" id="PF03963">
    <property type="entry name" value="FlgD"/>
    <property type="match status" value="1"/>
</dbReference>
<dbReference type="InterPro" id="IPR005648">
    <property type="entry name" value="FlgD"/>
</dbReference>
<evidence type="ECO:0000256" key="4">
    <source>
        <dbReference type="ARBA" id="ARBA00024746"/>
    </source>
</evidence>
<comment type="similarity">
    <text evidence="1 5">Belongs to the FlgD family.</text>
</comment>
<feature type="domain" description="FlgD/Vpr Ig-like" evidence="7">
    <location>
        <begin position="121"/>
        <end position="190"/>
    </location>
</feature>
<dbReference type="Gene3D" id="2.60.40.4070">
    <property type="match status" value="1"/>
</dbReference>
<sequence length="285" mass="30080">MSSITQALNQTNNEFNAALSKQKGSNLDKDSFMLLLVTQFKYQDPLNPMDDKEFIAQMAQFSSLEQLMNLNTSMEGLTDATNNQQMINATSYIGKQVSVSGNTIGKTTTGKTEDSDGVVKVSTFRYAFGDNVAKGVLTVKDANGNPVYTEDVSGKASGTTFEFTWNGMTNSGAVAPDGVYTVSLAAYNADGEAVLSDQIVDATVTGVVNDNGTVYLGLDGGQLMSLANVRQVSEPKVVNNGNNPETPSDEDNSSPENPDEGDSGSGKNTETPGGENTEENTGQAA</sequence>
<evidence type="ECO:0000313" key="9">
    <source>
        <dbReference type="EMBL" id="MSS29006.1"/>
    </source>
</evidence>
<keyword evidence="9" id="KW-0282">Flagellum</keyword>
<dbReference type="InterPro" id="IPR025965">
    <property type="entry name" value="FlgD/Vpr_Ig-like"/>
</dbReference>
<evidence type="ECO:0000256" key="3">
    <source>
        <dbReference type="ARBA" id="ARBA00022795"/>
    </source>
</evidence>
<reference evidence="9 10" key="1">
    <citation type="submission" date="2019-09" db="EMBL/GenBank/DDBJ databases">
        <title>In-depth cultivation of the pig gut microbiome towards novel bacterial diversity and tailored functional studies.</title>
        <authorList>
            <person name="Wylensek D."/>
            <person name="Hitch T.C.A."/>
            <person name="Clavel T."/>
        </authorList>
    </citation>
    <scope>NUCLEOTIDE SEQUENCE [LARGE SCALE GENOMIC DNA]</scope>
    <source>
        <strain evidence="9 10">PG-178-WT-4</strain>
    </source>
</reference>
<protein>
    <recommendedName>
        <fullName evidence="2 5">Basal-body rod modification protein FlgD</fullName>
    </recommendedName>
</protein>
<keyword evidence="9" id="KW-0969">Cilium</keyword>
<organism evidence="9 10">
    <name type="scientific">Desulfovibrio porci</name>
    <dbReference type="NCBI Taxonomy" id="2605782"/>
    <lineage>
        <taxon>Bacteria</taxon>
        <taxon>Pseudomonadati</taxon>
        <taxon>Thermodesulfobacteriota</taxon>
        <taxon>Desulfovibrionia</taxon>
        <taxon>Desulfovibrionales</taxon>
        <taxon>Desulfovibrionaceae</taxon>
        <taxon>Desulfovibrio</taxon>
    </lineage>
</organism>
<comment type="function">
    <text evidence="4 5">Required for flagellar hook formation. May act as a scaffolding protein.</text>
</comment>
<dbReference type="EMBL" id="VUMH01000019">
    <property type="protein sequence ID" value="MSS29006.1"/>
    <property type="molecule type" value="Genomic_DNA"/>
</dbReference>
<evidence type="ECO:0000256" key="2">
    <source>
        <dbReference type="ARBA" id="ARBA00016013"/>
    </source>
</evidence>
<dbReference type="Gene3D" id="2.30.30.910">
    <property type="match status" value="1"/>
</dbReference>
<keyword evidence="9" id="KW-0966">Cell projection</keyword>
<feature type="region of interest" description="Disordered" evidence="6">
    <location>
        <begin position="234"/>
        <end position="285"/>
    </location>
</feature>
<dbReference type="InterPro" id="IPR025963">
    <property type="entry name" value="FLgD_Tudor"/>
</dbReference>
<dbReference type="GO" id="GO:0044781">
    <property type="term" value="P:bacterial-type flagellum organization"/>
    <property type="evidence" value="ECO:0007669"/>
    <property type="project" value="UniProtKB-UniRule"/>
</dbReference>
<dbReference type="Pfam" id="PF13861">
    <property type="entry name" value="FLgD_tudor"/>
    <property type="match status" value="1"/>
</dbReference>
<feature type="domain" description="FlgD Tudor-like" evidence="8">
    <location>
        <begin position="84"/>
        <end position="230"/>
    </location>
</feature>
<keyword evidence="3 5" id="KW-1005">Bacterial flagellum biogenesis</keyword>
<keyword evidence="10" id="KW-1185">Reference proteome</keyword>
<proteinExistence type="inferred from homology"/>
<evidence type="ECO:0000256" key="6">
    <source>
        <dbReference type="SAM" id="MobiDB-lite"/>
    </source>
</evidence>
<feature type="compositionally biased region" description="Low complexity" evidence="6">
    <location>
        <begin position="266"/>
        <end position="285"/>
    </location>
</feature>
<evidence type="ECO:0000259" key="7">
    <source>
        <dbReference type="Pfam" id="PF13860"/>
    </source>
</evidence>
<name>A0A6L5XPI8_9BACT</name>
<comment type="caution">
    <text evidence="9">The sequence shown here is derived from an EMBL/GenBank/DDBJ whole genome shotgun (WGS) entry which is preliminary data.</text>
</comment>
<dbReference type="Proteomes" id="UP000477488">
    <property type="component" value="Unassembled WGS sequence"/>
</dbReference>
<dbReference type="Pfam" id="PF13860">
    <property type="entry name" value="FlgD_ig"/>
    <property type="match status" value="1"/>
</dbReference>
<evidence type="ECO:0000256" key="1">
    <source>
        <dbReference type="ARBA" id="ARBA00010577"/>
    </source>
</evidence>
<dbReference type="RefSeq" id="WP_154512993.1">
    <property type="nucleotide sequence ID" value="NZ_VUMH01000019.1"/>
</dbReference>
<evidence type="ECO:0000313" key="10">
    <source>
        <dbReference type="Proteomes" id="UP000477488"/>
    </source>
</evidence>
<gene>
    <name evidence="9" type="ORF">FYJ44_13440</name>
</gene>
<accession>A0A6L5XPI8</accession>
<dbReference type="AlphaFoldDB" id="A0A6L5XPI8"/>